<keyword evidence="4 6" id="KW-0503">Monooxygenase</keyword>
<name>A0A557SUS1_9ARCH</name>
<gene>
    <name evidence="6" type="ORF">NARC_80074</name>
</gene>
<dbReference type="InterPro" id="IPR036661">
    <property type="entry name" value="Luciferase-like_sf"/>
</dbReference>
<dbReference type="AlphaFoldDB" id="A0A557SUS1"/>
<evidence type="ECO:0000313" key="6">
    <source>
        <dbReference type="EMBL" id="TVP40348.1"/>
    </source>
</evidence>
<dbReference type="PANTHER" id="PTHR42847">
    <property type="entry name" value="ALKANESULFONATE MONOOXYGENASE"/>
    <property type="match status" value="1"/>
</dbReference>
<dbReference type="PANTHER" id="PTHR42847:SF4">
    <property type="entry name" value="ALKANESULFONATE MONOOXYGENASE-RELATED"/>
    <property type="match status" value="1"/>
</dbReference>
<reference evidence="6 7" key="1">
    <citation type="journal article" date="2019" name="Front. Microbiol.">
        <title>Ammonia Oxidation by the Arctic Terrestrial Thaumarchaeote Candidatus Nitrosocosmicus arcticus Is Stimulated by Increasing Temperatures.</title>
        <authorList>
            <person name="Alves R.J.E."/>
            <person name="Kerou M."/>
            <person name="Zappe A."/>
            <person name="Bittner R."/>
            <person name="Abby S.S."/>
            <person name="Schmidt H.A."/>
            <person name="Pfeifer K."/>
            <person name="Schleper C."/>
        </authorList>
    </citation>
    <scope>NUCLEOTIDE SEQUENCE [LARGE SCALE GENOMIC DNA]</scope>
    <source>
        <strain evidence="6 7">Kfb</strain>
    </source>
</reference>
<dbReference type="SUPFAM" id="SSF51679">
    <property type="entry name" value="Bacterial luciferase-like"/>
    <property type="match status" value="1"/>
</dbReference>
<dbReference type="EC" id="1.5.98.2" evidence="6"/>
<dbReference type="GO" id="GO:0046306">
    <property type="term" value="P:alkanesulfonate catabolic process"/>
    <property type="evidence" value="ECO:0007669"/>
    <property type="project" value="TreeGrafter"/>
</dbReference>
<dbReference type="InterPro" id="IPR011251">
    <property type="entry name" value="Luciferase-like_dom"/>
</dbReference>
<proteinExistence type="predicted"/>
<evidence type="ECO:0000256" key="4">
    <source>
        <dbReference type="ARBA" id="ARBA00023033"/>
    </source>
</evidence>
<dbReference type="GO" id="GO:0008726">
    <property type="term" value="F:alkanesulfonate monooxygenase activity"/>
    <property type="evidence" value="ECO:0007669"/>
    <property type="project" value="TreeGrafter"/>
</dbReference>
<organism evidence="6 7">
    <name type="scientific">Candidatus Nitrosocosmicus arcticus</name>
    <dbReference type="NCBI Taxonomy" id="2035267"/>
    <lineage>
        <taxon>Archaea</taxon>
        <taxon>Nitrososphaerota</taxon>
        <taxon>Nitrososphaeria</taxon>
        <taxon>Nitrososphaerales</taxon>
        <taxon>Nitrososphaeraceae</taxon>
        <taxon>Candidatus Nitrosocosmicus</taxon>
    </lineage>
</organism>
<dbReference type="EMBL" id="VOAH01000008">
    <property type="protein sequence ID" value="TVP40348.1"/>
    <property type="molecule type" value="Genomic_DNA"/>
</dbReference>
<evidence type="ECO:0000259" key="5">
    <source>
        <dbReference type="Pfam" id="PF00296"/>
    </source>
</evidence>
<keyword evidence="7" id="KW-1185">Reference proteome</keyword>
<dbReference type="InterPro" id="IPR050172">
    <property type="entry name" value="SsuD_RutA_monooxygenase"/>
</dbReference>
<evidence type="ECO:0000256" key="2">
    <source>
        <dbReference type="ARBA" id="ARBA00022643"/>
    </source>
</evidence>
<evidence type="ECO:0000256" key="1">
    <source>
        <dbReference type="ARBA" id="ARBA00022630"/>
    </source>
</evidence>
<evidence type="ECO:0000256" key="3">
    <source>
        <dbReference type="ARBA" id="ARBA00023002"/>
    </source>
</evidence>
<dbReference type="GO" id="GO:0018537">
    <property type="term" value="F:coenzyme F420-dependent N5,N10-methenyltetrahydromethanopterin reductase activity"/>
    <property type="evidence" value="ECO:0007669"/>
    <property type="project" value="UniProtKB-EC"/>
</dbReference>
<dbReference type="OrthoDB" id="11007at2157"/>
<dbReference type="Proteomes" id="UP000315289">
    <property type="component" value="Unassembled WGS sequence"/>
</dbReference>
<keyword evidence="2" id="KW-0288">FMN</keyword>
<sequence length="322" mass="36670">MNDVRFCLEIWGTDYEKIKQTCLLAEDLGYYGFYYGESLTEIDLDCWTVLSTLIPLTNKIKLGPVITYILPDYRSLALLVKQSITFQDISNGRLELRTGAGASLEYSIQWWYPFGINYSGASIRVALFKEGIQLLSKLLGHSDMNYSQSGSSNSIANFEGRFFTIPGASFVKPKTRIPITIAAKQDRMMKIAANYGDVWECSYLSPDEFFTLNERFERLSKKVGDIDVSEKPQNRVVEKSIELDVIIDSNEVELDYKKKVFAMERGPGIHNQLLKKGLVGNPDEIRSRIQEYVNLGINQFFLAFQDPFDLNSIELFMDAVQS</sequence>
<keyword evidence="1" id="KW-0285">Flavoprotein</keyword>
<protein>
    <submittedName>
        <fullName evidence="6">Luciferase-like monooxygenase family protein</fullName>
        <ecNumber evidence="6">1.5.98.2</ecNumber>
    </submittedName>
</protein>
<keyword evidence="3 6" id="KW-0560">Oxidoreductase</keyword>
<dbReference type="RefSeq" id="WP_186434183.1">
    <property type="nucleotide sequence ID" value="NZ_ML675584.1"/>
</dbReference>
<feature type="domain" description="Luciferase-like" evidence="5">
    <location>
        <begin position="14"/>
        <end position="218"/>
    </location>
</feature>
<dbReference type="Gene3D" id="3.20.20.30">
    <property type="entry name" value="Luciferase-like domain"/>
    <property type="match status" value="1"/>
</dbReference>
<evidence type="ECO:0000313" key="7">
    <source>
        <dbReference type="Proteomes" id="UP000315289"/>
    </source>
</evidence>
<comment type="caution">
    <text evidence="6">The sequence shown here is derived from an EMBL/GenBank/DDBJ whole genome shotgun (WGS) entry which is preliminary data.</text>
</comment>
<accession>A0A557SUS1</accession>
<dbReference type="Pfam" id="PF00296">
    <property type="entry name" value="Bac_luciferase"/>
    <property type="match status" value="1"/>
</dbReference>